<dbReference type="FunFam" id="3.30.40.10:FF:000280">
    <property type="entry name" value="E3 ubiquitin-protein ligase Hakai"/>
    <property type="match status" value="1"/>
</dbReference>
<dbReference type="InterPro" id="IPR013087">
    <property type="entry name" value="Znf_C2H2_type"/>
</dbReference>
<evidence type="ECO:0000256" key="9">
    <source>
        <dbReference type="ARBA" id="ARBA00023242"/>
    </source>
</evidence>
<gene>
    <name evidence="13" type="ORF">HS088_TW05G00313</name>
</gene>
<keyword evidence="9" id="KW-0539">Nucleus</keyword>
<dbReference type="CDD" id="cd16508">
    <property type="entry name" value="RING-HC_HAKAI-like"/>
    <property type="match status" value="1"/>
</dbReference>
<keyword evidence="4" id="KW-0808">Transferase</keyword>
<keyword evidence="7" id="KW-0833">Ubl conjugation pathway</keyword>
<evidence type="ECO:0000256" key="1">
    <source>
        <dbReference type="ARBA" id="ARBA00000900"/>
    </source>
</evidence>
<accession>A0A7J7DMN1</accession>
<evidence type="ECO:0000313" key="14">
    <source>
        <dbReference type="Proteomes" id="UP000593562"/>
    </source>
</evidence>
<comment type="subcellular location">
    <subcellularLocation>
        <location evidence="2">Nucleus</location>
    </subcellularLocation>
</comment>
<dbReference type="InterPro" id="IPR017907">
    <property type="entry name" value="Znf_RING_CS"/>
</dbReference>
<proteinExistence type="inferred from homology"/>
<feature type="compositionally biased region" description="Basic and acidic residues" evidence="11">
    <location>
        <begin position="474"/>
        <end position="494"/>
    </location>
</feature>
<dbReference type="GO" id="GO:0016567">
    <property type="term" value="P:protein ubiquitination"/>
    <property type="evidence" value="ECO:0007669"/>
    <property type="project" value="InterPro"/>
</dbReference>
<dbReference type="EC" id="2.3.2.27" evidence="3"/>
<dbReference type="InterPro" id="IPR040380">
    <property type="entry name" value="HAKAI-like_RING-HC"/>
</dbReference>
<dbReference type="GO" id="GO:0008270">
    <property type="term" value="F:zinc ion binding"/>
    <property type="evidence" value="ECO:0007669"/>
    <property type="project" value="UniProtKB-KW"/>
</dbReference>
<dbReference type="PANTHER" id="PTHR13480">
    <property type="entry name" value="E3 UBIQUITIN-PROTEIN LIGASE HAKAI-RELATED"/>
    <property type="match status" value="1"/>
</dbReference>
<dbReference type="GO" id="GO:0061630">
    <property type="term" value="F:ubiquitin protein ligase activity"/>
    <property type="evidence" value="ECO:0007669"/>
    <property type="project" value="UniProtKB-EC"/>
</dbReference>
<feature type="compositionally biased region" description="Polar residues" evidence="11">
    <location>
        <begin position="164"/>
        <end position="176"/>
    </location>
</feature>
<dbReference type="GO" id="GO:0005634">
    <property type="term" value="C:nucleus"/>
    <property type="evidence" value="ECO:0007669"/>
    <property type="project" value="UniProtKB-SubCell"/>
</dbReference>
<dbReference type="InterPro" id="IPR013083">
    <property type="entry name" value="Znf_RING/FYVE/PHD"/>
</dbReference>
<evidence type="ECO:0000256" key="3">
    <source>
        <dbReference type="ARBA" id="ARBA00012483"/>
    </source>
</evidence>
<sequence length="494" mass="53834">MLQIRLNRALSTDSGGGLKPLPVDTVTVACPDHLVIADLPVAKGIGAATSATVVKTLGRRSRRQLGERVHFCVRCDFPIAVYGRLSPCDHAFCLDCARSDSICYLCDERIQKIQTIKMMEGIVICAAPHCLKSFLKRTEFESHIQESHANLLQPNADKEDGNESEAQSAKQQTPSESLARGPARSVISPASNSQIHDREDKSRRQQPREQMPPRPLMPSQQPFPGQVQNFPSEAHLDSNRPPGFDLPGPHNPFQQSFETQGTPQQESGQFSDKQQGILSETLYPGYPSMHAIQPPNFGIPMNSNPLLSTPFGVPPFMAEGGQPFYGTPYDMGHIARPDTAAERGSEPGSLVGFPPGAAGGVNFSANYSQPWAAVPAVMPFESVPGSQGMADGFTNMSDAQRKFAFYQGDYGRNPGSLPMVPPPPPVNRPMEAMQAGNSMDPRDGKGILAPQPLPHQARAPPPLPHLSQHKNKYHSGDMDREGPGFDWQHENRES</sequence>
<dbReference type="FunCoup" id="A0A7J7DMN1">
    <property type="interactions" value="2297"/>
</dbReference>
<evidence type="ECO:0000313" key="13">
    <source>
        <dbReference type="EMBL" id="KAF5747588.1"/>
    </source>
</evidence>
<evidence type="ECO:0000256" key="4">
    <source>
        <dbReference type="ARBA" id="ARBA00022679"/>
    </source>
</evidence>
<keyword evidence="14" id="KW-1185">Reference proteome</keyword>
<evidence type="ECO:0000256" key="7">
    <source>
        <dbReference type="ARBA" id="ARBA00022786"/>
    </source>
</evidence>
<dbReference type="Proteomes" id="UP000593562">
    <property type="component" value="Unassembled WGS sequence"/>
</dbReference>
<keyword evidence="6" id="KW-0863">Zinc-finger</keyword>
<feature type="domain" description="C2H2-type" evidence="12">
    <location>
        <begin position="125"/>
        <end position="148"/>
    </location>
</feature>
<feature type="region of interest" description="Disordered" evidence="11">
    <location>
        <begin position="414"/>
        <end position="494"/>
    </location>
</feature>
<evidence type="ECO:0000259" key="12">
    <source>
        <dbReference type="PROSITE" id="PS00028"/>
    </source>
</evidence>
<dbReference type="InParanoid" id="A0A7J7DMN1"/>
<dbReference type="OrthoDB" id="547746at2759"/>
<evidence type="ECO:0000256" key="8">
    <source>
        <dbReference type="ARBA" id="ARBA00022833"/>
    </source>
</evidence>
<dbReference type="PROSITE" id="PS00518">
    <property type="entry name" value="ZF_RING_1"/>
    <property type="match status" value="1"/>
</dbReference>
<dbReference type="EMBL" id="JAAARO010000005">
    <property type="protein sequence ID" value="KAF5747588.1"/>
    <property type="molecule type" value="Genomic_DNA"/>
</dbReference>
<evidence type="ECO:0000256" key="6">
    <source>
        <dbReference type="ARBA" id="ARBA00022771"/>
    </source>
</evidence>
<name>A0A7J7DMN1_TRIWF</name>
<reference evidence="13 14" key="1">
    <citation type="journal article" date="2020" name="Nat. Commun.">
        <title>Genome of Tripterygium wilfordii and identification of cytochrome P450 involved in triptolide biosynthesis.</title>
        <authorList>
            <person name="Tu L."/>
            <person name="Su P."/>
            <person name="Zhang Z."/>
            <person name="Gao L."/>
            <person name="Wang J."/>
            <person name="Hu T."/>
            <person name="Zhou J."/>
            <person name="Zhang Y."/>
            <person name="Zhao Y."/>
            <person name="Liu Y."/>
            <person name="Song Y."/>
            <person name="Tong Y."/>
            <person name="Lu Y."/>
            <person name="Yang J."/>
            <person name="Xu C."/>
            <person name="Jia M."/>
            <person name="Peters R.J."/>
            <person name="Huang L."/>
            <person name="Gao W."/>
        </authorList>
    </citation>
    <scope>NUCLEOTIDE SEQUENCE [LARGE SCALE GENOMIC DNA]</scope>
    <source>
        <strain evidence="14">cv. XIE 37</strain>
        <tissue evidence="13">Leaf</tissue>
    </source>
</reference>
<dbReference type="PROSITE" id="PS00028">
    <property type="entry name" value="ZINC_FINGER_C2H2_1"/>
    <property type="match status" value="1"/>
</dbReference>
<dbReference type="InterPro" id="IPR040383">
    <property type="entry name" value="HAKAI/CBLL2"/>
</dbReference>
<feature type="compositionally biased region" description="Basic and acidic residues" evidence="11">
    <location>
        <begin position="195"/>
        <end position="207"/>
    </location>
</feature>
<comment type="catalytic activity">
    <reaction evidence="1">
        <text>S-ubiquitinyl-[E2 ubiquitin-conjugating enzyme]-L-cysteine + [acceptor protein]-L-lysine = [E2 ubiquitin-conjugating enzyme]-L-cysteine + N(6)-ubiquitinyl-[acceptor protein]-L-lysine.</text>
        <dbReference type="EC" id="2.3.2.27"/>
    </reaction>
</comment>
<keyword evidence="8" id="KW-0862">Zinc</keyword>
<evidence type="ECO:0000256" key="2">
    <source>
        <dbReference type="ARBA" id="ARBA00004123"/>
    </source>
</evidence>
<feature type="region of interest" description="Disordered" evidence="11">
    <location>
        <begin position="152"/>
        <end position="272"/>
    </location>
</feature>
<comment type="caution">
    <text evidence="13">The sequence shown here is derived from an EMBL/GenBank/DDBJ whole genome shotgun (WGS) entry which is preliminary data.</text>
</comment>
<dbReference type="Gene3D" id="3.30.40.10">
    <property type="entry name" value="Zinc/RING finger domain, C3HC4 (zinc finger)"/>
    <property type="match status" value="1"/>
</dbReference>
<protein>
    <recommendedName>
        <fullName evidence="3">RING-type E3 ubiquitin transferase</fullName>
        <ecNumber evidence="3">2.3.2.27</ecNumber>
    </recommendedName>
</protein>
<feature type="compositionally biased region" description="Polar residues" evidence="11">
    <location>
        <begin position="252"/>
        <end position="272"/>
    </location>
</feature>
<comment type="similarity">
    <text evidence="10">Belongs to the Hakai family.</text>
</comment>
<evidence type="ECO:0000256" key="11">
    <source>
        <dbReference type="SAM" id="MobiDB-lite"/>
    </source>
</evidence>
<keyword evidence="5" id="KW-0479">Metal-binding</keyword>
<evidence type="ECO:0000256" key="5">
    <source>
        <dbReference type="ARBA" id="ARBA00022723"/>
    </source>
</evidence>
<organism evidence="13 14">
    <name type="scientific">Tripterygium wilfordii</name>
    <name type="common">Thunder God vine</name>
    <dbReference type="NCBI Taxonomy" id="458696"/>
    <lineage>
        <taxon>Eukaryota</taxon>
        <taxon>Viridiplantae</taxon>
        <taxon>Streptophyta</taxon>
        <taxon>Embryophyta</taxon>
        <taxon>Tracheophyta</taxon>
        <taxon>Spermatophyta</taxon>
        <taxon>Magnoliopsida</taxon>
        <taxon>eudicotyledons</taxon>
        <taxon>Gunneridae</taxon>
        <taxon>Pentapetalae</taxon>
        <taxon>rosids</taxon>
        <taxon>fabids</taxon>
        <taxon>Celastrales</taxon>
        <taxon>Celastraceae</taxon>
        <taxon>Tripterygium</taxon>
    </lineage>
</organism>
<dbReference type="AlphaFoldDB" id="A0A7J7DMN1"/>
<dbReference type="PANTHER" id="PTHR13480:SF0">
    <property type="entry name" value="E3 UBIQUITIN-PROTEIN LIGASE HAKAI"/>
    <property type="match status" value="1"/>
</dbReference>
<feature type="compositionally biased region" description="Polar residues" evidence="11">
    <location>
        <begin position="218"/>
        <end position="231"/>
    </location>
</feature>
<dbReference type="GO" id="GO:0030155">
    <property type="term" value="P:regulation of cell adhesion"/>
    <property type="evidence" value="ECO:0007669"/>
    <property type="project" value="TreeGrafter"/>
</dbReference>
<evidence type="ECO:0000256" key="10">
    <source>
        <dbReference type="ARBA" id="ARBA00038499"/>
    </source>
</evidence>